<proteinExistence type="predicted"/>
<name>A0ACA9KI52_9GLOM</name>
<evidence type="ECO:0000313" key="1">
    <source>
        <dbReference type="EMBL" id="CAG8475046.1"/>
    </source>
</evidence>
<sequence>MARISVLDWVPYSPDLNPIEHLWDYVDCQAVQEEWAKIPLEVLHNLILSMFAQVKAILKAKDWHFKY</sequence>
<reference evidence="1" key="1">
    <citation type="submission" date="2021-06" db="EMBL/GenBank/DDBJ databases">
        <authorList>
            <person name="Kallberg Y."/>
            <person name="Tangrot J."/>
            <person name="Rosling A."/>
        </authorList>
    </citation>
    <scope>NUCLEOTIDE SEQUENCE</scope>
    <source>
        <strain evidence="1">MA461A</strain>
    </source>
</reference>
<protein>
    <submittedName>
        <fullName evidence="1">35578_t:CDS:1</fullName>
    </submittedName>
</protein>
<gene>
    <name evidence="1" type="ORF">RPERSI_LOCUS741</name>
</gene>
<accession>A0ACA9KI52</accession>
<dbReference type="EMBL" id="CAJVQC010000589">
    <property type="protein sequence ID" value="CAG8475046.1"/>
    <property type="molecule type" value="Genomic_DNA"/>
</dbReference>
<keyword evidence="2" id="KW-1185">Reference proteome</keyword>
<organism evidence="1 2">
    <name type="scientific">Racocetra persica</name>
    <dbReference type="NCBI Taxonomy" id="160502"/>
    <lineage>
        <taxon>Eukaryota</taxon>
        <taxon>Fungi</taxon>
        <taxon>Fungi incertae sedis</taxon>
        <taxon>Mucoromycota</taxon>
        <taxon>Glomeromycotina</taxon>
        <taxon>Glomeromycetes</taxon>
        <taxon>Diversisporales</taxon>
        <taxon>Gigasporaceae</taxon>
        <taxon>Racocetra</taxon>
    </lineage>
</organism>
<evidence type="ECO:0000313" key="2">
    <source>
        <dbReference type="Proteomes" id="UP000789920"/>
    </source>
</evidence>
<dbReference type="Proteomes" id="UP000789920">
    <property type="component" value="Unassembled WGS sequence"/>
</dbReference>
<comment type="caution">
    <text evidence="1">The sequence shown here is derived from an EMBL/GenBank/DDBJ whole genome shotgun (WGS) entry which is preliminary data.</text>
</comment>